<dbReference type="InterPro" id="IPR001763">
    <property type="entry name" value="Rhodanese-like_dom"/>
</dbReference>
<gene>
    <name evidence="2" type="ORF">SVA_1867</name>
</gene>
<dbReference type="GO" id="GO:0016740">
    <property type="term" value="F:transferase activity"/>
    <property type="evidence" value="ECO:0007669"/>
    <property type="project" value="UniProtKB-KW"/>
</dbReference>
<dbReference type="Proteomes" id="UP000218899">
    <property type="component" value="Chromosome"/>
</dbReference>
<dbReference type="KEGG" id="sva:SVA_1867"/>
<dbReference type="Pfam" id="PF00581">
    <property type="entry name" value="Rhodanese"/>
    <property type="match status" value="1"/>
</dbReference>
<organism evidence="2 3">
    <name type="scientific">Sulfurifustis variabilis</name>
    <dbReference type="NCBI Taxonomy" id="1675686"/>
    <lineage>
        <taxon>Bacteria</taxon>
        <taxon>Pseudomonadati</taxon>
        <taxon>Pseudomonadota</taxon>
        <taxon>Gammaproteobacteria</taxon>
        <taxon>Acidiferrobacterales</taxon>
        <taxon>Acidiferrobacteraceae</taxon>
        <taxon>Sulfurifustis</taxon>
    </lineage>
</organism>
<dbReference type="CDD" id="cd00158">
    <property type="entry name" value="RHOD"/>
    <property type="match status" value="1"/>
</dbReference>
<dbReference type="SMART" id="SM00450">
    <property type="entry name" value="RHOD"/>
    <property type="match status" value="2"/>
</dbReference>
<dbReference type="SUPFAM" id="SSF52821">
    <property type="entry name" value="Rhodanese/Cell cycle control phosphatase"/>
    <property type="match status" value="2"/>
</dbReference>
<dbReference type="PANTHER" id="PTHR43031">
    <property type="entry name" value="FAD-DEPENDENT OXIDOREDUCTASE"/>
    <property type="match status" value="1"/>
</dbReference>
<dbReference type="OrthoDB" id="9814704at2"/>
<dbReference type="Gene3D" id="3.40.250.10">
    <property type="entry name" value="Rhodanese-like domain"/>
    <property type="match status" value="1"/>
</dbReference>
<accession>A0A1B4VBV8</accession>
<reference evidence="2 3" key="1">
    <citation type="submission" date="2015-08" db="EMBL/GenBank/DDBJ databases">
        <title>Complete genome sequence of Sulfurifustis variabilis.</title>
        <authorList>
            <person name="Miura A."/>
            <person name="Kojima H."/>
            <person name="Fukui M."/>
        </authorList>
    </citation>
    <scope>NUCLEOTIDE SEQUENCE [LARGE SCALE GENOMIC DNA]</scope>
    <source>
        <strain evidence="3">skN76</strain>
    </source>
</reference>
<name>A0A1B4VBV8_9GAMM</name>
<dbReference type="PROSITE" id="PS50206">
    <property type="entry name" value="RHODANESE_3"/>
    <property type="match status" value="2"/>
</dbReference>
<protein>
    <submittedName>
        <fullName evidence="2">Sulfurtransferase</fullName>
    </submittedName>
</protein>
<feature type="domain" description="Rhodanese" evidence="1">
    <location>
        <begin position="102"/>
        <end position="196"/>
    </location>
</feature>
<evidence type="ECO:0000313" key="2">
    <source>
        <dbReference type="EMBL" id="BAU48421.1"/>
    </source>
</evidence>
<sequence>MSAILTLRHTPCIILLPLENGLDLHWAKDCTGQPERTPALGQILREAIMNHPVYAVVFMAMLALQPVVVSANAPKDAAPSAFPLRPQYIDVTVLETADLAARFEEVIVVDVRSQYEYDTLRIQNALLLPVTDKSFVQEVRRLRESSTKPIVFYCNGKTCRKSYDAALMAQSSRIPNVYCYDAGVFDWAKAHPEKTALLGKTPMNPKALIDSDRFKERLLPPKDFAAKAEGAAVILDVRDRAQRDTPLFPFRELRAQLDENAKIDAAIEQAKREKKTLLIYDAVGKQVQWMQYHIEEKGLADYYFMKGGAQAYWDATLGKVSLGTAKAK</sequence>
<keyword evidence="3" id="KW-1185">Reference proteome</keyword>
<dbReference type="EMBL" id="AP014936">
    <property type="protein sequence ID" value="BAU48421.1"/>
    <property type="molecule type" value="Genomic_DNA"/>
</dbReference>
<proteinExistence type="predicted"/>
<keyword evidence="2" id="KW-0808">Transferase</keyword>
<dbReference type="PANTHER" id="PTHR43031:SF1">
    <property type="entry name" value="PYRIDINE NUCLEOTIDE-DISULPHIDE OXIDOREDUCTASE"/>
    <property type="match status" value="1"/>
</dbReference>
<feature type="domain" description="Rhodanese" evidence="1">
    <location>
        <begin position="228"/>
        <end position="321"/>
    </location>
</feature>
<dbReference type="InterPro" id="IPR036873">
    <property type="entry name" value="Rhodanese-like_dom_sf"/>
</dbReference>
<evidence type="ECO:0000313" key="3">
    <source>
        <dbReference type="Proteomes" id="UP000218899"/>
    </source>
</evidence>
<evidence type="ECO:0000259" key="1">
    <source>
        <dbReference type="PROSITE" id="PS50206"/>
    </source>
</evidence>
<dbReference type="AlphaFoldDB" id="A0A1B4VBV8"/>
<dbReference type="InterPro" id="IPR050229">
    <property type="entry name" value="GlpE_sulfurtransferase"/>
</dbReference>